<feature type="signal peptide" evidence="2">
    <location>
        <begin position="1"/>
        <end position="21"/>
    </location>
</feature>
<keyword evidence="4" id="KW-1185">Reference proteome</keyword>
<dbReference type="Proteomes" id="UP001058602">
    <property type="component" value="Chromosome 1"/>
</dbReference>
<accession>A0ABY5LJ72</accession>
<evidence type="ECO:0000256" key="1">
    <source>
        <dbReference type="SAM" id="MobiDB-lite"/>
    </source>
</evidence>
<feature type="region of interest" description="Disordered" evidence="1">
    <location>
        <begin position="107"/>
        <end position="153"/>
    </location>
</feature>
<protein>
    <submittedName>
        <fullName evidence="3">DUF2796 domain-containing protein</fullName>
    </submittedName>
</protein>
<gene>
    <name evidence="3" type="ORF">NP165_01595</name>
</gene>
<sequence>MNKYSPLAALIALTLSHSVAAEENFRQHDAHVHGEVELNIAQDGAEILFEITAPGADVVGFEHAPTTDEQRHTLKQAEVHLSDASAIFTLAEEAGCSVKHQVVSHTLGEDDDHDHDHDHEDHSDEHHDHKHEEHENHHDHKEGHDEHHEHSDHGEFTVEYHYQCENITQLKTISTSWFERFPTTEAIKMNLLTETKQASSRLDKNNNIISL</sequence>
<evidence type="ECO:0000313" key="3">
    <source>
        <dbReference type="EMBL" id="UUM30878.1"/>
    </source>
</evidence>
<organism evidence="3 4">
    <name type="scientific">Vibrio japonicus</name>
    <dbReference type="NCBI Taxonomy" id="1824638"/>
    <lineage>
        <taxon>Bacteria</taxon>
        <taxon>Pseudomonadati</taxon>
        <taxon>Pseudomonadota</taxon>
        <taxon>Gammaproteobacteria</taxon>
        <taxon>Vibrionales</taxon>
        <taxon>Vibrionaceae</taxon>
        <taxon>Vibrio</taxon>
    </lineage>
</organism>
<name>A0ABY5LJ72_9VIBR</name>
<dbReference type="EMBL" id="CP102096">
    <property type="protein sequence ID" value="UUM30878.1"/>
    <property type="molecule type" value="Genomic_DNA"/>
</dbReference>
<keyword evidence="2" id="KW-0732">Signal</keyword>
<reference evidence="3" key="1">
    <citation type="submission" date="2022-07" db="EMBL/GenBank/DDBJ databases">
        <title>Complete genome of Vibrio japonicus strain JCM 31412T and phylogenomic assessment of the Nereis clade of the genus Vibrio.</title>
        <authorList>
            <person name="Shlafstein M.D."/>
            <person name="Emsley S.A."/>
            <person name="Ushijima B."/>
            <person name="Videau P."/>
            <person name="Saw J.H."/>
        </authorList>
    </citation>
    <scope>NUCLEOTIDE SEQUENCE</scope>
    <source>
        <strain evidence="3">JCM 31412</strain>
    </source>
</reference>
<dbReference type="RefSeq" id="WP_257084606.1">
    <property type="nucleotide sequence ID" value="NZ_CP102096.1"/>
</dbReference>
<evidence type="ECO:0000313" key="4">
    <source>
        <dbReference type="Proteomes" id="UP001058602"/>
    </source>
</evidence>
<dbReference type="InterPro" id="IPR021253">
    <property type="entry name" value="ZrgA-like"/>
</dbReference>
<dbReference type="Pfam" id="PF10986">
    <property type="entry name" value="ZrgA"/>
    <property type="match status" value="1"/>
</dbReference>
<feature type="compositionally biased region" description="Basic and acidic residues" evidence="1">
    <location>
        <begin position="114"/>
        <end position="153"/>
    </location>
</feature>
<evidence type="ECO:0000256" key="2">
    <source>
        <dbReference type="SAM" id="SignalP"/>
    </source>
</evidence>
<feature type="chain" id="PRO_5047233600" evidence="2">
    <location>
        <begin position="22"/>
        <end position="211"/>
    </location>
</feature>
<proteinExistence type="predicted"/>